<reference evidence="2 3" key="1">
    <citation type="journal article" date="2014" name="PLoS ONE">
        <title>Global Analysis of Gene Expression Profiles in Physic Nut (Jatropha curcas L.) Seedlings Exposed to Salt Stress.</title>
        <authorList>
            <person name="Zhang L."/>
            <person name="Zhang C."/>
            <person name="Wu P."/>
            <person name="Chen Y."/>
            <person name="Li M."/>
            <person name="Jiang H."/>
            <person name="Wu G."/>
        </authorList>
    </citation>
    <scope>NUCLEOTIDE SEQUENCE [LARGE SCALE GENOMIC DNA]</scope>
    <source>
        <strain evidence="3">cv. GZQX0401</strain>
        <tissue evidence="2">Young leaves</tissue>
    </source>
</reference>
<dbReference type="PANTHER" id="PTHR45752:SF195">
    <property type="entry name" value="LEUCINE-RICH REPEAT (LRR) FAMILY PROTEIN-RELATED"/>
    <property type="match status" value="1"/>
</dbReference>
<feature type="compositionally biased region" description="Basic and acidic residues" evidence="1">
    <location>
        <begin position="329"/>
        <end position="338"/>
    </location>
</feature>
<dbReference type="Proteomes" id="UP000027138">
    <property type="component" value="Unassembled WGS sequence"/>
</dbReference>
<dbReference type="SUPFAM" id="SSF52058">
    <property type="entry name" value="L domain-like"/>
    <property type="match status" value="1"/>
</dbReference>
<dbReference type="Gene3D" id="3.80.10.10">
    <property type="entry name" value="Ribonuclease Inhibitor"/>
    <property type="match status" value="1"/>
</dbReference>
<dbReference type="OrthoDB" id="1744519at2759"/>
<dbReference type="InterPro" id="IPR032675">
    <property type="entry name" value="LRR_dom_sf"/>
</dbReference>
<dbReference type="InterPro" id="IPR050715">
    <property type="entry name" value="LRR-SigEffector_domain"/>
</dbReference>
<evidence type="ECO:0000313" key="3">
    <source>
        <dbReference type="Proteomes" id="UP000027138"/>
    </source>
</evidence>
<keyword evidence="3" id="KW-1185">Reference proteome</keyword>
<evidence type="ECO:0000256" key="1">
    <source>
        <dbReference type="SAM" id="MobiDB-lite"/>
    </source>
</evidence>
<protein>
    <submittedName>
        <fullName evidence="2">Uncharacterized protein</fullName>
    </submittedName>
</protein>
<gene>
    <name evidence="2" type="ORF">JCGZ_14808</name>
</gene>
<organism evidence="2 3">
    <name type="scientific">Jatropha curcas</name>
    <name type="common">Barbados nut</name>
    <dbReference type="NCBI Taxonomy" id="180498"/>
    <lineage>
        <taxon>Eukaryota</taxon>
        <taxon>Viridiplantae</taxon>
        <taxon>Streptophyta</taxon>
        <taxon>Embryophyta</taxon>
        <taxon>Tracheophyta</taxon>
        <taxon>Spermatophyta</taxon>
        <taxon>Magnoliopsida</taxon>
        <taxon>eudicotyledons</taxon>
        <taxon>Gunneridae</taxon>
        <taxon>Pentapetalae</taxon>
        <taxon>rosids</taxon>
        <taxon>fabids</taxon>
        <taxon>Malpighiales</taxon>
        <taxon>Euphorbiaceae</taxon>
        <taxon>Crotonoideae</taxon>
        <taxon>Jatropheae</taxon>
        <taxon>Jatropha</taxon>
    </lineage>
</organism>
<sequence length="338" mass="38602">MSLQSSRLTDRFQCLPQNDSHTNPAIHLRVYEFEVAPVLQVPQMTVGLGALVYYEKIKGGTETIEGIFLDMYKVSETFLDPKAFARMDRLRLHKFYSSSFRLPYRQFELLWEGNHNLEKLNSINLRHSRNFVRLPDLSQALNLEYINLEGCISLLEIPSSIERFDKLAVLNLENCRELDSIPNCINLKSLRSLNISGCSKLQNLPEISSSVKGLILDKTAIEELASSFENLFELSFWSMKNCKKLRSLPRNISTLKSLKSLLVSGCLKLGMLLNQHTLNIIELDSESRIQHTAVAAGKDYYQRVDSPWRPRPPSTARAPTLYGGSARLQRRERPPSTR</sequence>
<feature type="region of interest" description="Disordered" evidence="1">
    <location>
        <begin position="304"/>
        <end position="338"/>
    </location>
</feature>
<name>A0A067K982_JATCU</name>
<proteinExistence type="predicted"/>
<evidence type="ECO:0000313" key="2">
    <source>
        <dbReference type="EMBL" id="KDP31583.1"/>
    </source>
</evidence>
<dbReference type="STRING" id="180498.A0A067K982"/>
<accession>A0A067K982</accession>
<dbReference type="EMBL" id="KK914612">
    <property type="protein sequence ID" value="KDP31583.1"/>
    <property type="molecule type" value="Genomic_DNA"/>
</dbReference>
<dbReference type="PANTHER" id="PTHR45752">
    <property type="entry name" value="LEUCINE-RICH REPEAT-CONTAINING"/>
    <property type="match status" value="1"/>
</dbReference>
<dbReference type="AlphaFoldDB" id="A0A067K982"/>